<sequence length="135" mass="14234">MNITTNTTSLTHSLSSTSPSHLFTTTQLTLHLSTFKTLNTLNTTKMVRLAVLATIMAAATSVQGAIWCQCLFPDKSHCCVASGAGSCQEKCQNAKKPIIDGSFVPHNQPCNAGGAGFGISPITAQGRTQCDTRAF</sequence>
<dbReference type="EMBL" id="HG970335">
    <property type="status" value="NOT_ANNOTATED_CDS"/>
    <property type="molecule type" value="Genomic_DNA"/>
</dbReference>
<accession>A0A0E0S993</accession>
<dbReference type="EnsemblFungi" id="CEF83006">
    <property type="protein sequence ID" value="CEF83006"/>
    <property type="gene ID" value="FGRRES_15448_M"/>
</dbReference>
<accession>A0A098DMB9</accession>
<reference evidence="1" key="3">
    <citation type="submission" date="2017-01" db="UniProtKB">
        <authorList>
            <consortium name="EnsemblFungi"/>
        </authorList>
    </citation>
    <scope>IDENTIFICATION</scope>
    <source>
        <strain evidence="1">PH-1 / ATCC MYA-4620 / FGSC 9075 / NRRL 31084</strain>
    </source>
</reference>
<proteinExistence type="predicted"/>
<evidence type="ECO:0000313" key="1">
    <source>
        <dbReference type="EnsemblFungi" id="CEF83006"/>
    </source>
</evidence>
<name>A0A098DMB9_GIBZE</name>
<reference evidence="1" key="2">
    <citation type="journal article" date="2010" name="Nature">
        <title>Comparative genomics reveals mobile pathogenicity chromosomes in Fusarium.</title>
        <authorList>
            <person name="Ma L.J."/>
            <person name="van der Does H.C."/>
            <person name="Borkovich K.A."/>
            <person name="Coleman J.J."/>
            <person name="Daboussi M.J."/>
            <person name="Di Pietro A."/>
            <person name="Dufresne M."/>
            <person name="Freitag M."/>
            <person name="Grabherr M."/>
            <person name="Henrissat B."/>
            <person name="Houterman P.M."/>
            <person name="Kang S."/>
            <person name="Shim W.B."/>
            <person name="Woloshuk C."/>
            <person name="Xie X."/>
            <person name="Xu J.R."/>
            <person name="Antoniw J."/>
            <person name="Baker S.E."/>
            <person name="Bluhm B.H."/>
            <person name="Breakspear A."/>
            <person name="Brown D.W."/>
            <person name="Butchko R.A."/>
            <person name="Chapman S."/>
            <person name="Coulson R."/>
            <person name="Coutinho P.M."/>
            <person name="Danchin E.G."/>
            <person name="Diener A."/>
            <person name="Gale L.R."/>
            <person name="Gardiner D.M."/>
            <person name="Goff S."/>
            <person name="Hammond-Kosack K.E."/>
            <person name="Hilburn K."/>
            <person name="Hua-Van A."/>
            <person name="Jonkers W."/>
            <person name="Kazan K."/>
            <person name="Kodira C.D."/>
            <person name="Koehrsen M."/>
            <person name="Kumar L."/>
            <person name="Lee Y.H."/>
            <person name="Li L."/>
            <person name="Manners J.M."/>
            <person name="Miranda-Saavedra D."/>
            <person name="Mukherjee M."/>
            <person name="Park G."/>
            <person name="Park J."/>
            <person name="Park S.Y."/>
            <person name="Proctor R.H."/>
            <person name="Regev A."/>
            <person name="Ruiz-Roldan M.C."/>
            <person name="Sain D."/>
            <person name="Sakthikumar S."/>
            <person name="Sykes S."/>
            <person name="Schwartz D.C."/>
            <person name="Turgeon B.G."/>
            <person name="Wapinski I."/>
            <person name="Yoder O."/>
            <person name="Young S."/>
            <person name="Zeng Q."/>
            <person name="Zhou S."/>
            <person name="Galagan J."/>
            <person name="Cuomo C.A."/>
            <person name="Kistler H.C."/>
            <person name="Rep M."/>
        </authorList>
    </citation>
    <scope>GENOME REANNOTATION</scope>
    <source>
        <strain evidence="1">PH-1 / ATCC MYA-4620 / FGSC 9075 / NRRL 31084</strain>
    </source>
</reference>
<reference evidence="1" key="1">
    <citation type="journal article" date="2007" name="Science">
        <title>The Fusarium graminearum genome reveals a link between localized polymorphism and pathogen specialization.</title>
        <authorList>
            <person name="Cuomo C.A."/>
            <person name="Gueldener U."/>
            <person name="Xu J.-R."/>
            <person name="Trail F."/>
            <person name="Turgeon B.G."/>
            <person name="Di Pietro A."/>
            <person name="Walton J.D."/>
            <person name="Ma L.-J."/>
            <person name="Baker S.E."/>
            <person name="Rep M."/>
            <person name="Adam G."/>
            <person name="Antoniw J."/>
            <person name="Baldwin T."/>
            <person name="Calvo S.E."/>
            <person name="Chang Y.-L."/>
            <person name="DeCaprio D."/>
            <person name="Gale L.R."/>
            <person name="Gnerre S."/>
            <person name="Goswami R.S."/>
            <person name="Hammond-Kosack K."/>
            <person name="Harris L.J."/>
            <person name="Hilburn K."/>
            <person name="Kennell J.C."/>
            <person name="Kroken S."/>
            <person name="Magnuson J.K."/>
            <person name="Mannhaupt G."/>
            <person name="Mauceli E.W."/>
            <person name="Mewes H.-W."/>
            <person name="Mitterbauer R."/>
            <person name="Muehlbauer G."/>
            <person name="Muensterkoetter M."/>
            <person name="Nelson D."/>
            <person name="O'Donnell K."/>
            <person name="Ouellet T."/>
            <person name="Qi W."/>
            <person name="Quesneville H."/>
            <person name="Roncero M.I.G."/>
            <person name="Seong K.-Y."/>
            <person name="Tetko I.V."/>
            <person name="Urban M."/>
            <person name="Waalwijk C."/>
            <person name="Ward T.J."/>
            <person name="Yao J."/>
            <person name="Birren B.W."/>
            <person name="Kistler H.C."/>
        </authorList>
    </citation>
    <scope>NUCLEOTIDE SEQUENCE [LARGE SCALE GENOMIC DNA]</scope>
    <source>
        <strain evidence="1">PH-1 / ATCC MYA-4620 / FGSC 9075 / NRRL 31084</strain>
    </source>
</reference>
<organism evidence="1">
    <name type="scientific">Gibberella zeae (strain ATCC MYA-4620 / CBS 123657 / FGSC 9075 / NRRL 31084 / PH-1)</name>
    <name type="common">Wheat head blight fungus</name>
    <name type="synonym">Fusarium graminearum</name>
    <dbReference type="NCBI Taxonomy" id="229533"/>
    <lineage>
        <taxon>Eukaryota</taxon>
        <taxon>Fungi</taxon>
        <taxon>Dikarya</taxon>
        <taxon>Ascomycota</taxon>
        <taxon>Pezizomycotina</taxon>
        <taxon>Sordariomycetes</taxon>
        <taxon>Hypocreomycetidae</taxon>
        <taxon>Hypocreales</taxon>
        <taxon>Nectriaceae</taxon>
        <taxon>Fusarium</taxon>
    </lineage>
</organism>
<dbReference type="AlphaFoldDB" id="A0A098DMB9"/>
<protein>
    <submittedName>
        <fullName evidence="1">Uncharacterized protein</fullName>
    </submittedName>
</protein>